<reference evidence="1" key="1">
    <citation type="submission" date="2009-04" db="EMBL/GenBank/DDBJ databases">
        <authorList>
            <person name="Weinstock G."/>
            <person name="Sodergren E."/>
            <person name="Clifton S."/>
            <person name="Fulton L."/>
            <person name="Fulton B."/>
            <person name="Courtney L."/>
            <person name="Fronick C."/>
            <person name="Harrison M."/>
            <person name="Strong C."/>
            <person name="Farmer C."/>
            <person name="Delahaunty K."/>
            <person name="Markovic C."/>
            <person name="Hall O."/>
            <person name="Minx P."/>
            <person name="Tomlinson C."/>
            <person name="Mitreva M."/>
            <person name="Nelson J."/>
            <person name="Hou S."/>
            <person name="Wollam A."/>
            <person name="Pepin K.H."/>
            <person name="Johnson M."/>
            <person name="Bhonagiri V."/>
            <person name="Nash W.E."/>
            <person name="Warren W."/>
            <person name="Chinwalla A."/>
            <person name="Mardis E.R."/>
            <person name="Wilson R.K."/>
        </authorList>
    </citation>
    <scope>NUCLEOTIDE SEQUENCE [LARGE SCALE GENOMIC DNA]</scope>
    <source>
        <strain evidence="1">DSM 20098</strain>
    </source>
</reference>
<dbReference type="Proteomes" id="UP000006408">
    <property type="component" value="Unassembled WGS sequence"/>
</dbReference>
<evidence type="ECO:0000313" key="1">
    <source>
        <dbReference type="EMBL" id="EEP21935.1"/>
    </source>
</evidence>
<comment type="caution">
    <text evidence="1">The sequence shown here is derived from an EMBL/GenBank/DDBJ whole genome shotgun (WGS) entry which is preliminary data.</text>
</comment>
<dbReference type="PATRIC" id="fig|518635.17.peg.1485"/>
<dbReference type="HOGENOM" id="CLU_2970150_0_0_11"/>
<evidence type="ECO:0000313" key="2">
    <source>
        <dbReference type="Proteomes" id="UP000006408"/>
    </source>
</evidence>
<organism evidence="1 2">
    <name type="scientific">Bifidobacterium angulatum DSM 20098 = JCM 7096</name>
    <dbReference type="NCBI Taxonomy" id="518635"/>
    <lineage>
        <taxon>Bacteria</taxon>
        <taxon>Bacillati</taxon>
        <taxon>Actinomycetota</taxon>
        <taxon>Actinomycetes</taxon>
        <taxon>Bifidobacteriales</taxon>
        <taxon>Bifidobacteriaceae</taxon>
        <taxon>Bifidobacterium</taxon>
    </lineage>
</organism>
<proteinExistence type="predicted"/>
<gene>
    <name evidence="1" type="ORF">BIFANG_02053</name>
</gene>
<protein>
    <submittedName>
        <fullName evidence="1">Uncharacterized protein</fullName>
    </submittedName>
</protein>
<sequence>MRMGSVMGAIDQKTGIAGRTVVCAAVSKPVPSALGNAVVQGMRRASETEESILLMPTR</sequence>
<keyword evidence="2" id="KW-1185">Reference proteome</keyword>
<dbReference type="EMBL" id="ABYS02000001">
    <property type="protein sequence ID" value="EEP21935.1"/>
    <property type="molecule type" value="Genomic_DNA"/>
</dbReference>
<dbReference type="KEGG" id="bang:BBAG_1409"/>
<accession>C4FCM7</accession>
<dbReference type="AlphaFoldDB" id="C4FCM7"/>
<name>C4FCM7_9BIFI</name>